<dbReference type="RefSeq" id="WP_103909067.1">
    <property type="nucleotide sequence ID" value="NZ_FNUZ01000001.1"/>
</dbReference>
<dbReference type="Proteomes" id="UP000236752">
    <property type="component" value="Unassembled WGS sequence"/>
</dbReference>
<gene>
    <name evidence="4" type="ORF">SAMN04488045_0717</name>
</gene>
<dbReference type="CDD" id="cd01948">
    <property type="entry name" value="EAL"/>
    <property type="match status" value="1"/>
</dbReference>
<dbReference type="InterPro" id="IPR001633">
    <property type="entry name" value="EAL_dom"/>
</dbReference>
<protein>
    <submittedName>
        <fullName evidence="4">EAL domain, c-di-GMP-specific phosphodiesterase class I (Or its enzymatically inactive variant)</fullName>
    </submittedName>
</protein>
<evidence type="ECO:0000259" key="3">
    <source>
        <dbReference type="PROSITE" id="PS50887"/>
    </source>
</evidence>
<dbReference type="InterPro" id="IPR043128">
    <property type="entry name" value="Rev_trsase/Diguanyl_cyclase"/>
</dbReference>
<dbReference type="SUPFAM" id="SSF141868">
    <property type="entry name" value="EAL domain-like"/>
    <property type="match status" value="1"/>
</dbReference>
<dbReference type="SMART" id="SM00267">
    <property type="entry name" value="GGDEF"/>
    <property type="match status" value="1"/>
</dbReference>
<dbReference type="SUPFAM" id="SSF55073">
    <property type="entry name" value="Nucleotide cyclase"/>
    <property type="match status" value="1"/>
</dbReference>
<reference evidence="4 5" key="1">
    <citation type="submission" date="2016-10" db="EMBL/GenBank/DDBJ databases">
        <authorList>
            <person name="de Groot N.N."/>
        </authorList>
    </citation>
    <scope>NUCLEOTIDE SEQUENCE [LARGE SCALE GENOMIC DNA]</scope>
    <source>
        <strain evidence="4 5">DSM 26915</strain>
    </source>
</reference>
<dbReference type="PROSITE" id="PS50883">
    <property type="entry name" value="EAL"/>
    <property type="match status" value="1"/>
</dbReference>
<dbReference type="Pfam" id="PF00990">
    <property type="entry name" value="GGDEF"/>
    <property type="match status" value="1"/>
</dbReference>
<dbReference type="PROSITE" id="PS50887">
    <property type="entry name" value="GGDEF"/>
    <property type="match status" value="1"/>
</dbReference>
<dbReference type="InterPro" id="IPR029787">
    <property type="entry name" value="Nucleotide_cyclase"/>
</dbReference>
<keyword evidence="1" id="KW-1133">Transmembrane helix</keyword>
<dbReference type="EMBL" id="FNUZ01000001">
    <property type="protein sequence ID" value="SEF65452.1"/>
    <property type="molecule type" value="Genomic_DNA"/>
</dbReference>
<dbReference type="InterPro" id="IPR050706">
    <property type="entry name" value="Cyclic-di-GMP_PDE-like"/>
</dbReference>
<organism evidence="4 5">
    <name type="scientific">Thalassococcus halodurans</name>
    <dbReference type="NCBI Taxonomy" id="373675"/>
    <lineage>
        <taxon>Bacteria</taxon>
        <taxon>Pseudomonadati</taxon>
        <taxon>Pseudomonadota</taxon>
        <taxon>Alphaproteobacteria</taxon>
        <taxon>Rhodobacterales</taxon>
        <taxon>Roseobacteraceae</taxon>
        <taxon>Thalassococcus</taxon>
    </lineage>
</organism>
<evidence type="ECO:0000256" key="1">
    <source>
        <dbReference type="SAM" id="Phobius"/>
    </source>
</evidence>
<name>A0A1H5TRE8_9RHOB</name>
<dbReference type="Gene3D" id="3.20.20.450">
    <property type="entry name" value="EAL domain"/>
    <property type="match status" value="1"/>
</dbReference>
<keyword evidence="1" id="KW-0812">Transmembrane</keyword>
<evidence type="ECO:0000259" key="2">
    <source>
        <dbReference type="PROSITE" id="PS50883"/>
    </source>
</evidence>
<accession>A0A1H5TRE8</accession>
<dbReference type="PANTHER" id="PTHR33121">
    <property type="entry name" value="CYCLIC DI-GMP PHOSPHODIESTERASE PDEF"/>
    <property type="match status" value="1"/>
</dbReference>
<dbReference type="InterPro" id="IPR035919">
    <property type="entry name" value="EAL_sf"/>
</dbReference>
<sequence>MSRSDHRASSGKHASGQASVISVPMLFATAPGLLMIGLWFGGQATLVAAALALPFAVLVSTRRGAMSDLSVLRKYGEVIEVSQAEHLLDDLVQSARQQNRIACCYMIDIDGLRAIASDFGEKPARDARRICLSRIRGVLRENDRVFRIGDSRFIVLPSLAVDIDADGVRFLGKRLQDAIEDPINVDHGSRFLGASIGAAASFQPIPAIDGSHFMDAATLALEDANRHGGSTVRLWSKSLRAADETRCAVRTELSEALVNGQIQPWFQPQICARTGNLSGVEALARWVHPTRGIIMPGSFLENIEAAGSSELLGQIILEKSLDAIKAWDAAGYHVPEVSVNLTMDELRNPDIATKLQRALDRAGLEPERLGVEILETVITDNSDDGIRENVIRIADLGCRVSLDDFGTGHASIRALRKLPVHRLKIDRSFITNMEQDTHQQRMVAAIIGMANKMGLETLAEGVENLSEQSLLADMGCEHLQGFGIARPMPADKIQRWMTERLSDTAETAQSPQLRDRP</sequence>
<dbReference type="Pfam" id="PF00563">
    <property type="entry name" value="EAL"/>
    <property type="match status" value="1"/>
</dbReference>
<feature type="transmembrane region" description="Helical" evidence="1">
    <location>
        <begin position="20"/>
        <end position="40"/>
    </location>
</feature>
<dbReference type="GO" id="GO:0071111">
    <property type="term" value="F:cyclic-guanylate-specific phosphodiesterase activity"/>
    <property type="evidence" value="ECO:0007669"/>
    <property type="project" value="InterPro"/>
</dbReference>
<dbReference type="AlphaFoldDB" id="A0A1H5TRE8"/>
<keyword evidence="5" id="KW-1185">Reference proteome</keyword>
<feature type="domain" description="GGDEF" evidence="3">
    <location>
        <begin position="100"/>
        <end position="237"/>
    </location>
</feature>
<feature type="domain" description="EAL" evidence="2">
    <location>
        <begin position="246"/>
        <end position="501"/>
    </location>
</feature>
<evidence type="ECO:0000313" key="5">
    <source>
        <dbReference type="Proteomes" id="UP000236752"/>
    </source>
</evidence>
<evidence type="ECO:0000313" key="4">
    <source>
        <dbReference type="EMBL" id="SEF65452.1"/>
    </source>
</evidence>
<dbReference type="InterPro" id="IPR000160">
    <property type="entry name" value="GGDEF_dom"/>
</dbReference>
<dbReference type="OrthoDB" id="9814202at2"/>
<proteinExistence type="predicted"/>
<keyword evidence="1" id="KW-0472">Membrane</keyword>
<dbReference type="Gene3D" id="3.30.70.270">
    <property type="match status" value="1"/>
</dbReference>
<dbReference type="SMART" id="SM00052">
    <property type="entry name" value="EAL"/>
    <property type="match status" value="1"/>
</dbReference>
<dbReference type="PANTHER" id="PTHR33121:SF70">
    <property type="entry name" value="SIGNALING PROTEIN YKOW"/>
    <property type="match status" value="1"/>
</dbReference>